<feature type="region of interest" description="Disordered" evidence="1">
    <location>
        <begin position="1"/>
        <end position="21"/>
    </location>
</feature>
<reference evidence="2 4" key="1">
    <citation type="submission" date="2016-06" db="EMBL/GenBank/DDBJ databases">
        <authorList>
            <person name="Kjaerup R.B."/>
            <person name="Dalgaard T.S."/>
            <person name="Juul-Madsen H.R."/>
        </authorList>
    </citation>
    <scope>NUCLEOTIDE SEQUENCE [LARGE SCALE GENOMIC DNA]</scope>
    <source>
        <strain evidence="2">Orrdi1</strain>
    </source>
</reference>
<organism evidence="2 4">
    <name type="scientific">Orrella dioscoreae</name>
    <dbReference type="NCBI Taxonomy" id="1851544"/>
    <lineage>
        <taxon>Bacteria</taxon>
        <taxon>Pseudomonadati</taxon>
        <taxon>Pseudomonadota</taxon>
        <taxon>Betaproteobacteria</taxon>
        <taxon>Burkholderiales</taxon>
        <taxon>Alcaligenaceae</taxon>
        <taxon>Orrella</taxon>
    </lineage>
</organism>
<sequence>MKNIFPDQLIQPSTQDTSPRDIHVGDRVTLKLADGASITTTVNLAIALFGCTTYTGETEIAQARGRAPSTPARVRFRWQDVHHVEPR</sequence>
<evidence type="ECO:0000313" key="4">
    <source>
        <dbReference type="Proteomes" id="UP000078558"/>
    </source>
</evidence>
<evidence type="ECO:0000313" key="3">
    <source>
        <dbReference type="EMBL" id="SOE48049.1"/>
    </source>
</evidence>
<reference evidence="3 4" key="2">
    <citation type="submission" date="2017-08" db="EMBL/GenBank/DDBJ databases">
        <authorList>
            <person name="de Groot N.N."/>
        </authorList>
    </citation>
    <scope>NUCLEOTIDE SEQUENCE [LARGE SCALE GENOMIC DNA]</scope>
    <source>
        <strain evidence="3">Orrdi1</strain>
    </source>
</reference>
<evidence type="ECO:0000313" key="2">
    <source>
        <dbReference type="EMBL" id="SBT26729.1"/>
    </source>
</evidence>
<gene>
    <name evidence="2" type="ORF">ODI_01624</name>
    <name evidence="3" type="ORF">ODI_R1203</name>
</gene>
<keyword evidence="4" id="KW-1185">Reference proteome</keyword>
<dbReference type="Proteomes" id="UP000078558">
    <property type="component" value="Chromosome I"/>
</dbReference>
<proteinExistence type="predicted"/>
<accession>A0A1C3K5D7</accession>
<dbReference type="KEGG" id="odi:ODI_R1203"/>
<dbReference type="EMBL" id="FLRC01000042">
    <property type="protein sequence ID" value="SBT26729.1"/>
    <property type="molecule type" value="Genomic_DNA"/>
</dbReference>
<evidence type="ECO:0000256" key="1">
    <source>
        <dbReference type="SAM" id="MobiDB-lite"/>
    </source>
</evidence>
<dbReference type="OrthoDB" id="8687995at2"/>
<dbReference type="EMBL" id="LT907988">
    <property type="protein sequence ID" value="SOE48049.1"/>
    <property type="molecule type" value="Genomic_DNA"/>
</dbReference>
<dbReference type="AlphaFoldDB" id="A0A1C3K5D7"/>
<dbReference type="RefSeq" id="WP_074046833.1">
    <property type="nucleotide sequence ID" value="NZ_LT907988.1"/>
</dbReference>
<protein>
    <submittedName>
        <fullName evidence="2">Uncharacterized protein</fullName>
    </submittedName>
</protein>
<name>A0A1C3K5D7_9BURK</name>